<dbReference type="PANTHER" id="PTHR30408:SF13">
    <property type="entry name" value="TYPE I RESTRICTION ENZYME HINDI SPECIFICITY SUBUNIT"/>
    <property type="match status" value="1"/>
</dbReference>
<keyword evidence="2" id="KW-0680">Restriction system</keyword>
<evidence type="ECO:0000256" key="1">
    <source>
        <dbReference type="ARBA" id="ARBA00010923"/>
    </source>
</evidence>
<dbReference type="GO" id="GO:0009307">
    <property type="term" value="P:DNA restriction-modification system"/>
    <property type="evidence" value="ECO:0007669"/>
    <property type="project" value="UniProtKB-KW"/>
</dbReference>
<evidence type="ECO:0000256" key="2">
    <source>
        <dbReference type="ARBA" id="ARBA00022747"/>
    </source>
</evidence>
<dbReference type="STRING" id="1348624.GCA_001591545_03567"/>
<dbReference type="EMBL" id="LS483476">
    <property type="protein sequence ID" value="SQI51340.1"/>
    <property type="molecule type" value="Genomic_DNA"/>
</dbReference>
<dbReference type="SUPFAM" id="SSF116734">
    <property type="entry name" value="DNA methylase specificity domain"/>
    <property type="match status" value="2"/>
</dbReference>
<dbReference type="InterPro" id="IPR044946">
    <property type="entry name" value="Restrct_endonuc_typeI_TRD_sf"/>
</dbReference>
<evidence type="ECO:0000313" key="5">
    <source>
        <dbReference type="EMBL" id="SQI51340.1"/>
    </source>
</evidence>
<gene>
    <name evidence="5" type="ORF">NCTC4824_00185</name>
</gene>
<dbReference type="Pfam" id="PF01420">
    <property type="entry name" value="Methylase_S"/>
    <property type="match status" value="1"/>
</dbReference>
<comment type="similarity">
    <text evidence="1">Belongs to the type-I restriction system S methylase family.</text>
</comment>
<protein>
    <submittedName>
        <fullName evidence="5">Type I restriction modification enzyme protein S</fullName>
    </submittedName>
</protein>
<dbReference type="KEGG" id="blen:NCTC4824_00185"/>
<dbReference type="InterPro" id="IPR052021">
    <property type="entry name" value="Type-I_RS_S_subunit"/>
</dbReference>
<sequence>MNKWETIKFKDFVALKRGYDLPHHKSKDGNYPVIASTNIRGYHDEYKVEPPVVTVGRSGSIGQVQIIYDKAWPLNTTLYVTDSKGNNINFIYYFLQTMGLEQFNSGAGVPTLNRNHINLLKIKIPDIKTQEKIANVLSTYDKLIENNNRRIEILEQTAEEIYKEWFVRMRFPGYENAEFDKGIPKEWDVKKVGEIISFDIGGGWGTESPEEDSTKEAYVIRGTDIPNMKYGEINYELLRFHKDSQLTNRRLRSSDIIFEASGGSKDQRLGRTYYITNETLSMYDEDVICASFCKVIRIDEKYLSWYFNHYLNYAYKTETLSIFEVQSTGISNFGFTNFKKHHQVLLPTVDIMKQFFELTYNMYIEKQKLGRKNENLKKQRDLLLPRLMNGTIEVK</sequence>
<dbReference type="Proteomes" id="UP000249134">
    <property type="component" value="Chromosome 1"/>
</dbReference>
<reference evidence="5 6" key="1">
    <citation type="submission" date="2018-06" db="EMBL/GenBank/DDBJ databases">
        <authorList>
            <consortium name="Pathogen Informatics"/>
            <person name="Doyle S."/>
        </authorList>
    </citation>
    <scope>NUCLEOTIDE SEQUENCE [LARGE SCALE GENOMIC DNA]</scope>
    <source>
        <strain evidence="5 6">NCTC4824</strain>
    </source>
</reference>
<evidence type="ECO:0000256" key="3">
    <source>
        <dbReference type="ARBA" id="ARBA00023125"/>
    </source>
</evidence>
<dbReference type="InterPro" id="IPR000055">
    <property type="entry name" value="Restrct_endonuc_typeI_TRD"/>
</dbReference>
<dbReference type="AlphaFoldDB" id="A0A2X4W0Y5"/>
<evidence type="ECO:0000313" key="6">
    <source>
        <dbReference type="Proteomes" id="UP000249134"/>
    </source>
</evidence>
<dbReference type="CDD" id="cd17267">
    <property type="entry name" value="RMtype1_S_EcoAO83I-TRD1-CR1_like"/>
    <property type="match status" value="1"/>
</dbReference>
<proteinExistence type="inferred from homology"/>
<name>A0A2X4W0Y5_LEDLE</name>
<dbReference type="RefSeq" id="WP_066145324.1">
    <property type="nucleotide sequence ID" value="NZ_CBCSGM010000006.1"/>
</dbReference>
<organism evidence="5 6">
    <name type="scientific">Lederbergia lenta</name>
    <name type="common">Bacillus lentus</name>
    <dbReference type="NCBI Taxonomy" id="1467"/>
    <lineage>
        <taxon>Bacteria</taxon>
        <taxon>Bacillati</taxon>
        <taxon>Bacillota</taxon>
        <taxon>Bacilli</taxon>
        <taxon>Bacillales</taxon>
        <taxon>Bacillaceae</taxon>
        <taxon>Lederbergia</taxon>
    </lineage>
</organism>
<accession>A0A2X4W0Y5</accession>
<dbReference type="Gene3D" id="3.90.220.20">
    <property type="entry name" value="DNA methylase specificity domains"/>
    <property type="match status" value="2"/>
</dbReference>
<keyword evidence="3" id="KW-0238">DNA-binding</keyword>
<keyword evidence="6" id="KW-1185">Reference proteome</keyword>
<dbReference type="REBASE" id="254533">
    <property type="entry name" value="S.Ble4824I"/>
</dbReference>
<dbReference type="GO" id="GO:0003677">
    <property type="term" value="F:DNA binding"/>
    <property type="evidence" value="ECO:0007669"/>
    <property type="project" value="UniProtKB-KW"/>
</dbReference>
<dbReference type="PANTHER" id="PTHR30408">
    <property type="entry name" value="TYPE-1 RESTRICTION ENZYME ECOKI SPECIFICITY PROTEIN"/>
    <property type="match status" value="1"/>
</dbReference>
<evidence type="ECO:0000259" key="4">
    <source>
        <dbReference type="Pfam" id="PF01420"/>
    </source>
</evidence>
<feature type="domain" description="Type I restriction modification DNA specificity" evidence="4">
    <location>
        <begin position="2"/>
        <end position="155"/>
    </location>
</feature>